<keyword evidence="4 5" id="KW-0472">Membrane</keyword>
<dbReference type="OrthoDB" id="7021192at2"/>
<accession>A0A3N1NUF9</accession>
<keyword evidence="7" id="KW-1185">Reference proteome</keyword>
<comment type="caution">
    <text evidence="6">The sequence shown here is derived from an EMBL/GenBank/DDBJ whole genome shotgun (WGS) entry which is preliminary data.</text>
</comment>
<evidence type="ECO:0000256" key="3">
    <source>
        <dbReference type="ARBA" id="ARBA00022989"/>
    </source>
</evidence>
<evidence type="ECO:0000256" key="1">
    <source>
        <dbReference type="ARBA" id="ARBA00022475"/>
    </source>
</evidence>
<dbReference type="AlphaFoldDB" id="A0A3N1NUF9"/>
<keyword evidence="2 5" id="KW-0812">Transmembrane</keyword>
<dbReference type="EMBL" id="RJUL01000012">
    <property type="protein sequence ID" value="ROQ19121.1"/>
    <property type="molecule type" value="Genomic_DNA"/>
</dbReference>
<name>A0A3N1NUF9_9GAMM</name>
<keyword evidence="1" id="KW-1003">Cell membrane</keyword>
<feature type="transmembrane region" description="Helical" evidence="5">
    <location>
        <begin position="45"/>
        <end position="65"/>
    </location>
</feature>
<feature type="transmembrane region" description="Helical" evidence="5">
    <location>
        <begin position="12"/>
        <end position="33"/>
    </location>
</feature>
<evidence type="ECO:0000313" key="6">
    <source>
        <dbReference type="EMBL" id="ROQ19121.1"/>
    </source>
</evidence>
<gene>
    <name evidence="6" type="ORF">EDC28_11241</name>
</gene>
<keyword evidence="3 5" id="KW-1133">Transmembrane helix</keyword>
<evidence type="ECO:0000256" key="2">
    <source>
        <dbReference type="ARBA" id="ARBA00022692"/>
    </source>
</evidence>
<dbReference type="RefSeq" id="WP_050660509.1">
    <property type="nucleotide sequence ID" value="NZ_JBLXAC010000012.1"/>
</dbReference>
<protein>
    <submittedName>
        <fullName evidence="6">Uncharacterized protein DUF1656</fullName>
    </submittedName>
</protein>
<evidence type="ECO:0000256" key="4">
    <source>
        <dbReference type="ARBA" id="ARBA00023136"/>
    </source>
</evidence>
<dbReference type="STRING" id="584787.GCA_001247655_01970"/>
<proteinExistence type="predicted"/>
<dbReference type="Pfam" id="PF07869">
    <property type="entry name" value="DUF1656"/>
    <property type="match status" value="1"/>
</dbReference>
<dbReference type="InterPro" id="IPR012451">
    <property type="entry name" value="DUF1656"/>
</dbReference>
<dbReference type="Proteomes" id="UP000268033">
    <property type="component" value="Unassembled WGS sequence"/>
</dbReference>
<sequence length="66" mass="7596">MLHELALGGLLFSPFIVFAMSGFVMTLATRLALHKLALRQWIWKDAWFDVSLFVCYLALNIYLFGD</sequence>
<evidence type="ECO:0000256" key="5">
    <source>
        <dbReference type="SAM" id="Phobius"/>
    </source>
</evidence>
<evidence type="ECO:0000313" key="7">
    <source>
        <dbReference type="Proteomes" id="UP000268033"/>
    </source>
</evidence>
<reference evidence="6 7" key="1">
    <citation type="submission" date="2018-11" db="EMBL/GenBank/DDBJ databases">
        <title>Genomic Encyclopedia of Type Strains, Phase IV (KMG-IV): sequencing the most valuable type-strain genomes for metagenomic binning, comparative biology and taxonomic classification.</title>
        <authorList>
            <person name="Goeker M."/>
        </authorList>
    </citation>
    <scope>NUCLEOTIDE SEQUENCE [LARGE SCALE GENOMIC DNA]</scope>
    <source>
        <strain evidence="6 7">DSM 21945</strain>
    </source>
</reference>
<organism evidence="6 7">
    <name type="scientific">Gallaecimonas pentaromativorans</name>
    <dbReference type="NCBI Taxonomy" id="584787"/>
    <lineage>
        <taxon>Bacteria</taxon>
        <taxon>Pseudomonadati</taxon>
        <taxon>Pseudomonadota</taxon>
        <taxon>Gammaproteobacteria</taxon>
        <taxon>Enterobacterales</taxon>
        <taxon>Gallaecimonadaceae</taxon>
        <taxon>Gallaecimonas</taxon>
    </lineage>
</organism>